<organism evidence="2 3">
    <name type="scientific">Streptomyces drozdowiczii</name>
    <dbReference type="NCBI Taxonomy" id="202862"/>
    <lineage>
        <taxon>Bacteria</taxon>
        <taxon>Bacillati</taxon>
        <taxon>Actinomycetota</taxon>
        <taxon>Actinomycetes</taxon>
        <taxon>Kitasatosporales</taxon>
        <taxon>Streptomycetaceae</taxon>
        <taxon>Streptomyces</taxon>
    </lineage>
</organism>
<keyword evidence="1" id="KW-1133">Transmembrane helix</keyword>
<gene>
    <name evidence="2" type="ORF">NEH16_07810</name>
</gene>
<sequence>MQIVTFGGVTLGLCILIVTLVRWYPGYRTLRKKPMPFVGQLLPFLLAWAYGVLAILTVGGLIGRIADATLWISNWLGDVALVWGVGVDRGQSATGHTYLPLTQTGSALVLILTAAMVVGAKKSKYGSDLKSGAWCGICLGTSAGVAGFAAVPLATVINHIGDTLYGAVA</sequence>
<keyword evidence="3" id="KW-1185">Reference proteome</keyword>
<reference evidence="2" key="1">
    <citation type="journal article" date="2022" name="Front. Microbiol.">
        <title>Mirubactin C rescues the lethal effect of cell wall biosynthesis mutations in Bacillus subtilis.</title>
        <authorList>
            <person name="Kepplinger B."/>
            <person name="Wen X."/>
            <person name="Tyler A.R."/>
            <person name="Kim B.Y."/>
            <person name="Brown J."/>
            <person name="Banks P."/>
            <person name="Dashti Y."/>
            <person name="Mackenzie E.S."/>
            <person name="Wills C."/>
            <person name="Kawai Y."/>
            <person name="Waldron K.J."/>
            <person name="Allenby N.E.E."/>
            <person name="Wu L.J."/>
            <person name="Hall M.J."/>
            <person name="Errington J."/>
        </authorList>
    </citation>
    <scope>NUCLEOTIDE SEQUENCE</scope>
    <source>
        <strain evidence="2">MDA8-470</strain>
    </source>
</reference>
<accession>A0ABY6PPE1</accession>
<feature type="transmembrane region" description="Helical" evidence="1">
    <location>
        <begin position="6"/>
        <end position="24"/>
    </location>
</feature>
<protein>
    <submittedName>
        <fullName evidence="2">Uncharacterized protein</fullName>
    </submittedName>
</protein>
<proteinExistence type="predicted"/>
<dbReference type="Proteomes" id="UP001164963">
    <property type="component" value="Chromosome"/>
</dbReference>
<feature type="transmembrane region" description="Helical" evidence="1">
    <location>
        <begin position="132"/>
        <end position="157"/>
    </location>
</feature>
<evidence type="ECO:0000256" key="1">
    <source>
        <dbReference type="SAM" id="Phobius"/>
    </source>
</evidence>
<name>A0ABY6PPE1_9ACTN</name>
<feature type="transmembrane region" description="Helical" evidence="1">
    <location>
        <begin position="45"/>
        <end position="66"/>
    </location>
</feature>
<feature type="transmembrane region" description="Helical" evidence="1">
    <location>
        <begin position="98"/>
        <end position="120"/>
    </location>
</feature>
<keyword evidence="1" id="KW-0472">Membrane</keyword>
<dbReference type="EMBL" id="CP098740">
    <property type="protein sequence ID" value="UZK54068.1"/>
    <property type="molecule type" value="Genomic_DNA"/>
</dbReference>
<keyword evidence="1" id="KW-0812">Transmembrane</keyword>
<evidence type="ECO:0000313" key="3">
    <source>
        <dbReference type="Proteomes" id="UP001164963"/>
    </source>
</evidence>
<dbReference type="RefSeq" id="WP_265540483.1">
    <property type="nucleotide sequence ID" value="NZ_CP098740.1"/>
</dbReference>
<evidence type="ECO:0000313" key="2">
    <source>
        <dbReference type="EMBL" id="UZK54068.1"/>
    </source>
</evidence>